<sequence length="59" mass="7032">KHGIMPRLYIMLAVPTETVEDFTETQDMLHRMEDPPFMYMRFVPYPGTPFTTSWYRTTG</sequence>
<evidence type="ECO:0000313" key="1">
    <source>
        <dbReference type="EMBL" id="PKH45139.1"/>
    </source>
</evidence>
<comment type="caution">
    <text evidence="1">The sequence shown here is derived from an EMBL/GenBank/DDBJ whole genome shotgun (WGS) entry which is preliminary data.</text>
</comment>
<reference evidence="1 2" key="1">
    <citation type="journal article" date="2017" name="FEMS Microbiol. Ecol.">
        <title>Reconstructed genomes of novel Dehalococcoides mccartyi strains from 1,2,3,4-tetrachlorodibenzo-p-dioxin-dechlorinating enrichment cultures reveal divergent reductive dehalogenase gene profiles.</title>
        <authorList>
            <person name="Dam H.T."/>
            <person name="Vollmers J."/>
            <person name="Kaster A.K."/>
            <person name="Haggblom M.M."/>
        </authorList>
    </citation>
    <scope>NUCLEOTIDE SEQUENCE [LARGE SCALE GENOMIC DNA]</scope>
    <source>
        <strain evidence="1 2">H1-3-2.001</strain>
    </source>
</reference>
<dbReference type="Gene3D" id="3.30.750.200">
    <property type="match status" value="1"/>
</dbReference>
<proteinExistence type="predicted"/>
<organism evidence="1 2">
    <name type="scientific">Dehalococcoides mccartyi</name>
    <dbReference type="NCBI Taxonomy" id="61435"/>
    <lineage>
        <taxon>Bacteria</taxon>
        <taxon>Bacillati</taxon>
        <taxon>Chloroflexota</taxon>
        <taxon>Dehalococcoidia</taxon>
        <taxon>Dehalococcoidales</taxon>
        <taxon>Dehalococcoidaceae</taxon>
        <taxon>Dehalococcoides</taxon>
    </lineage>
</organism>
<evidence type="ECO:0000313" key="2">
    <source>
        <dbReference type="Proteomes" id="UP000233649"/>
    </source>
</evidence>
<protein>
    <submittedName>
        <fullName evidence="1">B12-binding domain-containing radical SAM protein</fullName>
    </submittedName>
</protein>
<dbReference type="Proteomes" id="UP000233649">
    <property type="component" value="Unassembled WGS sequence"/>
</dbReference>
<feature type="non-terminal residue" evidence="1">
    <location>
        <position position="1"/>
    </location>
</feature>
<dbReference type="SUPFAM" id="SSF102114">
    <property type="entry name" value="Radical SAM enzymes"/>
    <property type="match status" value="1"/>
</dbReference>
<dbReference type="InterPro" id="IPR058240">
    <property type="entry name" value="rSAM_sf"/>
</dbReference>
<name>A0A2J1DSP0_9CHLR</name>
<dbReference type="EMBL" id="PHFD01000371">
    <property type="protein sequence ID" value="PKH45139.1"/>
    <property type="molecule type" value="Genomic_DNA"/>
</dbReference>
<gene>
    <name evidence="1" type="ORF">CVH13_01612</name>
</gene>
<dbReference type="AlphaFoldDB" id="A0A2J1DSP0"/>
<accession>A0A2J1DSP0</accession>